<feature type="compositionally biased region" description="Low complexity" evidence="15">
    <location>
        <begin position="24"/>
        <end position="53"/>
    </location>
</feature>
<dbReference type="InterPro" id="IPR034364">
    <property type="entry name" value="PABP_RRM1"/>
</dbReference>
<evidence type="ECO:0000256" key="2">
    <source>
        <dbReference type="ARBA" id="ARBA00004496"/>
    </source>
</evidence>
<comment type="subcellular location">
    <subcellularLocation>
        <location evidence="2 14">Cytoplasm</location>
    </subcellularLocation>
    <subcellularLocation>
        <location evidence="1">Nucleus</location>
    </subcellularLocation>
</comment>
<accession>A0A2T0FC72</accession>
<name>A0A2T0FC72_9ASCO</name>
<dbReference type="CDD" id="cd12378">
    <property type="entry name" value="RRM1_I_PABPs"/>
    <property type="match status" value="1"/>
</dbReference>
<keyword evidence="4" id="KW-0813">Transport</keyword>
<dbReference type="Gene3D" id="1.10.1900.10">
    <property type="entry name" value="c-terminal domain of poly(a) binding protein"/>
    <property type="match status" value="1"/>
</dbReference>
<keyword evidence="6" id="KW-0507">mRNA processing</keyword>
<evidence type="ECO:0000256" key="15">
    <source>
        <dbReference type="SAM" id="MobiDB-lite"/>
    </source>
</evidence>
<evidence type="ECO:0000313" key="19">
    <source>
        <dbReference type="Proteomes" id="UP000238350"/>
    </source>
</evidence>
<dbReference type="SUPFAM" id="SSF54928">
    <property type="entry name" value="RNA-binding domain, RBD"/>
    <property type="match status" value="2"/>
</dbReference>
<dbReference type="FunFam" id="3.30.70.330:FF:000648">
    <property type="entry name" value="Polyadenylate-binding protein"/>
    <property type="match status" value="1"/>
</dbReference>
<keyword evidence="10 13" id="KW-0694">RNA-binding</keyword>
<dbReference type="GO" id="GO:0003723">
    <property type="term" value="F:RNA binding"/>
    <property type="evidence" value="ECO:0007669"/>
    <property type="project" value="UniProtKB-UniRule"/>
</dbReference>
<feature type="domain" description="RRM" evidence="16">
    <location>
        <begin position="346"/>
        <end position="423"/>
    </location>
</feature>
<dbReference type="GO" id="GO:0006417">
    <property type="term" value="P:regulation of translation"/>
    <property type="evidence" value="ECO:0007669"/>
    <property type="project" value="UniProtKB-KW"/>
</dbReference>
<evidence type="ECO:0000259" key="16">
    <source>
        <dbReference type="PROSITE" id="PS50102"/>
    </source>
</evidence>
<dbReference type="InterPro" id="IPR006515">
    <property type="entry name" value="PABP_1234"/>
</dbReference>
<dbReference type="Pfam" id="PF00658">
    <property type="entry name" value="MLLE"/>
    <property type="match status" value="1"/>
</dbReference>
<feature type="domain" description="RRM" evidence="16">
    <location>
        <begin position="243"/>
        <end position="320"/>
    </location>
</feature>
<dbReference type="NCBIfam" id="TIGR01628">
    <property type="entry name" value="PABP-1234"/>
    <property type="match status" value="1"/>
</dbReference>
<keyword evidence="5 14" id="KW-0963">Cytoplasm</keyword>
<keyword evidence="7" id="KW-0677">Repeat</keyword>
<evidence type="ECO:0000256" key="11">
    <source>
        <dbReference type="ARBA" id="ARBA00023242"/>
    </source>
</evidence>
<evidence type="ECO:0000256" key="14">
    <source>
        <dbReference type="RuleBase" id="RU362004"/>
    </source>
</evidence>
<evidence type="ECO:0000256" key="10">
    <source>
        <dbReference type="ARBA" id="ARBA00022884"/>
    </source>
</evidence>
<dbReference type="GO" id="GO:0005634">
    <property type="term" value="C:nucleus"/>
    <property type="evidence" value="ECO:0007669"/>
    <property type="project" value="UniProtKB-SubCell"/>
</dbReference>
<comment type="function">
    <text evidence="12">Binds the poly(A) tail of mRNA. Appears to be an important mediator of the multiple roles of the poly(A) tail in mRNA biogenesis, stability and translation. In the nucleus, involved in both mRNA cleavage and polyadenylation. Is also required for efficient mRNA export to the cytoplasm. Acts in concert with a poly(A)-specific nuclease (PAN) to affect poly(A) tail shortening, which may occur concomitantly with either nucleocytoplasmic mRNA transport or translational initiation. In the cytoplasm, stimulates translation initiation and regulates mRNA decay through translation termination-coupled poly(A) shortening, probably mediated by PAN.</text>
</comment>
<dbReference type="PROSITE" id="PS51309">
    <property type="entry name" value="PABC"/>
    <property type="match status" value="1"/>
</dbReference>
<dbReference type="CDD" id="cd12379">
    <property type="entry name" value="RRM2_I_PABPs"/>
    <property type="match status" value="1"/>
</dbReference>
<keyword evidence="8" id="KW-0509">mRNA transport</keyword>
<dbReference type="SUPFAM" id="SSF63570">
    <property type="entry name" value="PABC (PABP) domain"/>
    <property type="match status" value="1"/>
</dbReference>
<evidence type="ECO:0000256" key="1">
    <source>
        <dbReference type="ARBA" id="ARBA00004123"/>
    </source>
</evidence>
<dbReference type="InterPro" id="IPR012677">
    <property type="entry name" value="Nucleotide-bd_a/b_plait_sf"/>
</dbReference>
<evidence type="ECO:0000256" key="6">
    <source>
        <dbReference type="ARBA" id="ARBA00022664"/>
    </source>
</evidence>
<comment type="similarity">
    <text evidence="3 14">Belongs to the polyadenylate-binding protein type-1 family.</text>
</comment>
<keyword evidence="19" id="KW-1185">Reference proteome</keyword>
<evidence type="ECO:0000256" key="8">
    <source>
        <dbReference type="ARBA" id="ARBA00022816"/>
    </source>
</evidence>
<feature type="domain" description="RRM" evidence="16">
    <location>
        <begin position="150"/>
        <end position="227"/>
    </location>
</feature>
<dbReference type="Proteomes" id="UP000238350">
    <property type="component" value="Unassembled WGS sequence"/>
</dbReference>
<evidence type="ECO:0000259" key="17">
    <source>
        <dbReference type="PROSITE" id="PS51309"/>
    </source>
</evidence>
<dbReference type="PROSITE" id="PS50102">
    <property type="entry name" value="RRM"/>
    <property type="match status" value="4"/>
</dbReference>
<dbReference type="GO" id="GO:0006397">
    <property type="term" value="P:mRNA processing"/>
    <property type="evidence" value="ECO:0007669"/>
    <property type="project" value="UniProtKB-KW"/>
</dbReference>
<dbReference type="FunFam" id="3.30.70.330:FF:000520">
    <property type="entry name" value="Polyadenylate-binding protein"/>
    <property type="match status" value="1"/>
</dbReference>
<organism evidence="18 19">
    <name type="scientific">Wickerhamiella sorbophila</name>
    <dbReference type="NCBI Taxonomy" id="45607"/>
    <lineage>
        <taxon>Eukaryota</taxon>
        <taxon>Fungi</taxon>
        <taxon>Dikarya</taxon>
        <taxon>Ascomycota</taxon>
        <taxon>Saccharomycotina</taxon>
        <taxon>Dipodascomycetes</taxon>
        <taxon>Dipodascales</taxon>
        <taxon>Trichomonascaceae</taxon>
        <taxon>Wickerhamiella</taxon>
    </lineage>
</organism>
<evidence type="ECO:0000256" key="13">
    <source>
        <dbReference type="PROSITE-ProRule" id="PRU00176"/>
    </source>
</evidence>
<dbReference type="SMART" id="SM00361">
    <property type="entry name" value="RRM_1"/>
    <property type="match status" value="4"/>
</dbReference>
<dbReference type="SMART" id="SM00360">
    <property type="entry name" value="RRM"/>
    <property type="match status" value="4"/>
</dbReference>
<dbReference type="InterPro" id="IPR002004">
    <property type="entry name" value="PABP_HYD_C"/>
</dbReference>
<feature type="domain" description="PABC" evidence="17">
    <location>
        <begin position="526"/>
        <end position="607"/>
    </location>
</feature>
<evidence type="ECO:0000256" key="7">
    <source>
        <dbReference type="ARBA" id="ARBA00022737"/>
    </source>
</evidence>
<evidence type="ECO:0000256" key="3">
    <source>
        <dbReference type="ARBA" id="ARBA00008557"/>
    </source>
</evidence>
<feature type="domain" description="RRM" evidence="16">
    <location>
        <begin position="62"/>
        <end position="140"/>
    </location>
</feature>
<dbReference type="GO" id="GO:0051028">
    <property type="term" value="P:mRNA transport"/>
    <property type="evidence" value="ECO:0007669"/>
    <property type="project" value="UniProtKB-KW"/>
</dbReference>
<dbReference type="InterPro" id="IPR003954">
    <property type="entry name" value="RRM_euk-type"/>
</dbReference>
<dbReference type="CDD" id="cd12380">
    <property type="entry name" value="RRM3_I_PABPs"/>
    <property type="match status" value="1"/>
</dbReference>
<dbReference type="RefSeq" id="XP_024662485.1">
    <property type="nucleotide sequence ID" value="XM_024806717.1"/>
</dbReference>
<dbReference type="FunFam" id="3.30.70.330:FF:000091">
    <property type="entry name" value="Polyadenylate-binding protein"/>
    <property type="match status" value="1"/>
</dbReference>
<dbReference type="FunFam" id="3.30.70.330:FF:000003">
    <property type="entry name" value="Polyadenylate-binding protein"/>
    <property type="match status" value="1"/>
</dbReference>
<gene>
    <name evidence="18" type="ORF">B9G98_00159</name>
</gene>
<dbReference type="Pfam" id="PF00076">
    <property type="entry name" value="RRM_1"/>
    <property type="match status" value="4"/>
</dbReference>
<comment type="caution">
    <text evidence="18">The sequence shown here is derived from an EMBL/GenBank/DDBJ whole genome shotgun (WGS) entry which is preliminary data.</text>
</comment>
<dbReference type="GeneID" id="36513908"/>
<keyword evidence="9" id="KW-0810">Translation regulation</keyword>
<evidence type="ECO:0000256" key="9">
    <source>
        <dbReference type="ARBA" id="ARBA00022845"/>
    </source>
</evidence>
<evidence type="ECO:0000256" key="4">
    <source>
        <dbReference type="ARBA" id="ARBA00022448"/>
    </source>
</evidence>
<dbReference type="PANTHER" id="PTHR24012">
    <property type="entry name" value="RNA BINDING PROTEIN"/>
    <property type="match status" value="1"/>
</dbReference>
<reference evidence="18 19" key="1">
    <citation type="submission" date="2017-04" db="EMBL/GenBank/DDBJ databases">
        <title>Genome sequencing of [Candida] sorbophila.</title>
        <authorList>
            <person name="Ahn J.O."/>
        </authorList>
    </citation>
    <scope>NUCLEOTIDE SEQUENCE [LARGE SCALE GENOMIC DNA]</scope>
    <source>
        <strain evidence="18 19">DS02</strain>
    </source>
</reference>
<dbReference type="EMBL" id="NDIQ01000001">
    <property type="protein sequence ID" value="PRT52539.1"/>
    <property type="molecule type" value="Genomic_DNA"/>
</dbReference>
<proteinExistence type="inferred from homology"/>
<dbReference type="AlphaFoldDB" id="A0A2T0FC72"/>
<dbReference type="SMART" id="SM00517">
    <property type="entry name" value="PolyA"/>
    <property type="match status" value="1"/>
</dbReference>
<evidence type="ECO:0000256" key="12">
    <source>
        <dbReference type="ARBA" id="ARBA00024761"/>
    </source>
</evidence>
<dbReference type="InterPro" id="IPR035979">
    <property type="entry name" value="RBD_domain_sf"/>
</dbReference>
<dbReference type="STRING" id="45607.A0A2T0FC72"/>
<dbReference type="InterPro" id="IPR000504">
    <property type="entry name" value="RRM_dom"/>
</dbReference>
<keyword evidence="11" id="KW-0539">Nucleus</keyword>
<dbReference type="InterPro" id="IPR045305">
    <property type="entry name" value="RRM2_I_PABPs"/>
</dbReference>
<evidence type="ECO:0000313" key="18">
    <source>
        <dbReference type="EMBL" id="PRT52539.1"/>
    </source>
</evidence>
<feature type="region of interest" description="Disordered" evidence="15">
    <location>
        <begin position="1"/>
        <end position="53"/>
    </location>
</feature>
<dbReference type="InterPro" id="IPR036053">
    <property type="entry name" value="PABP-dom"/>
</dbReference>
<dbReference type="OrthoDB" id="19742at2759"/>
<protein>
    <recommendedName>
        <fullName evidence="14">Polyadenylate-binding protein</fullName>
        <shortName evidence="14">PABP</shortName>
    </recommendedName>
</protein>
<sequence>MTDASVKSAEKALEQMSLNDQKTDAPATDSAAAATATSTEGASAKTAEASSEGVNANRVSNASLFVGELSSGTSEANLYELFNQIGSVASIRVCRDAVTRESLGYAYVNYHNSEDAQRAMDQLNYQLINGRSCRIMWSQRDPSVRKSGKGNIFIKNLDPTIDNKALHDTFNAFGEILSCKVVTDRQGNSMGYGFIHFTEAEAAEKAIRVVNGMNLNGQEVYVAHHIAKSDRVSEADSQRAKFTNVYVKNLGTETTQEELEALFTPFGTITSAVISTDAEGKSRGFGFVNYSTHDSAEEAVSKLHDTDFKGQKLYVGRAQNKFERQTELKQQHDSARLEKYTKYQGINLYIKNLDDSIDDEKLKEAFAPFGTITSAKVMTDDSGHSRGFGFVCYSAPEEASRAIAEMNQQLLGSKPLYVALAQRKDLRQSQLRHQVSARNQLRLQQQAAVSNGLRGQFLGGPVMYGGPGQHPGFINGPPGGRVPFPEPQMMGMPRGPAPVGQWQAGPGGAPGNFPAAGYPAGPTAGKPESLATVVAAVPEEAKKQVIGEALYPKILQNKSINDAELAGKITGMLLDMDNDELIELVDREDLLQEQVQEALSAYNSYLESQGSK</sequence>
<evidence type="ECO:0000256" key="5">
    <source>
        <dbReference type="ARBA" id="ARBA00022490"/>
    </source>
</evidence>
<dbReference type="CDD" id="cd12381">
    <property type="entry name" value="RRM4_I_PABPs"/>
    <property type="match status" value="1"/>
</dbReference>
<dbReference type="GO" id="GO:0010494">
    <property type="term" value="C:cytoplasmic stress granule"/>
    <property type="evidence" value="ECO:0007669"/>
    <property type="project" value="UniProtKB-ARBA"/>
</dbReference>
<dbReference type="Gene3D" id="3.30.70.330">
    <property type="match status" value="4"/>
</dbReference>